<dbReference type="Proteomes" id="UP000035287">
    <property type="component" value="Plasmid p1"/>
</dbReference>
<dbReference type="RefSeq" id="WP_037485780.1">
    <property type="nucleotide sequence ID" value="NZ_CP011771.1"/>
</dbReference>
<dbReference type="KEGG" id="cna:AB433_18350"/>
<accession>A0A0G3XNF3</accession>
<keyword evidence="2" id="KW-1185">Reference proteome</keyword>
<keyword evidence="1" id="KW-0614">Plasmid</keyword>
<sequence length="301" mass="32983">MTKPKTFDAYNGAVTEAAERVLVTLLRGFGPWKDTVFLVGGLTPRYLVAARPPEVPQHAGTGDVDVVVDVAILIDTEAYSTLEENLHAMGFDRATNENGVKVSWRWEARLETGATMVLEFLAEHPELGGGKVKVLPTEGNVSALNIPHASMVFDLHDTTELTAELLNGGGLATEVVRYANIVSFTCLKAFAFDHRNARKDAHDLVYCLEHYPGGLDPAILAFKDALAGPHAEAVQEALAKLKTRFVHEDPDQSYRRDGAVAVARFEDNDADVDDNEEIQDLRILRQRQVADLMGQFFAALA</sequence>
<dbReference type="PATRIC" id="fig|1348774.3.peg.3866"/>
<dbReference type="OrthoDB" id="7585025at2"/>
<evidence type="ECO:0008006" key="3">
    <source>
        <dbReference type="Google" id="ProtNLM"/>
    </source>
</evidence>
<dbReference type="EMBL" id="CP011771">
    <property type="protein sequence ID" value="AKM12154.1"/>
    <property type="molecule type" value="Genomic_DNA"/>
</dbReference>
<evidence type="ECO:0000313" key="1">
    <source>
        <dbReference type="EMBL" id="AKM12154.1"/>
    </source>
</evidence>
<reference evidence="1 2" key="1">
    <citation type="submission" date="2015-06" db="EMBL/GenBank/DDBJ databases">
        <authorList>
            <person name="Zeng Y."/>
            <person name="Huang Y."/>
        </authorList>
    </citation>
    <scope>NUCLEOTIDE SEQUENCE [LARGE SCALE GENOMIC DNA]</scope>
    <source>
        <strain evidence="1 2">PQ-2</strain>
        <plasmid evidence="1 2">p1</plasmid>
    </source>
</reference>
<protein>
    <recommendedName>
        <fullName evidence="3">Antitoxin</fullName>
    </recommendedName>
</protein>
<name>A0A0G3XNF3_9SPHN</name>
<organism evidence="1 2">
    <name type="scientific">Croceicoccus naphthovorans</name>
    <dbReference type="NCBI Taxonomy" id="1348774"/>
    <lineage>
        <taxon>Bacteria</taxon>
        <taxon>Pseudomonadati</taxon>
        <taxon>Pseudomonadota</taxon>
        <taxon>Alphaproteobacteria</taxon>
        <taxon>Sphingomonadales</taxon>
        <taxon>Erythrobacteraceae</taxon>
        <taxon>Croceicoccus</taxon>
    </lineage>
</organism>
<dbReference type="AlphaFoldDB" id="A0A0G3XNF3"/>
<gene>
    <name evidence="1" type="ORF">AB433_18350</name>
</gene>
<proteinExistence type="predicted"/>
<evidence type="ECO:0000313" key="2">
    <source>
        <dbReference type="Proteomes" id="UP000035287"/>
    </source>
</evidence>
<geneLocation type="plasmid" evidence="1 2">
    <name>p1</name>
</geneLocation>